<evidence type="ECO:0000256" key="1">
    <source>
        <dbReference type="SAM" id="MobiDB-lite"/>
    </source>
</evidence>
<comment type="caution">
    <text evidence="2">The sequence shown here is derived from an EMBL/GenBank/DDBJ whole genome shotgun (WGS) entry which is preliminary data.</text>
</comment>
<protein>
    <submittedName>
        <fullName evidence="2">Uncharacterized protein</fullName>
    </submittedName>
</protein>
<evidence type="ECO:0000313" key="2">
    <source>
        <dbReference type="EMBL" id="KAK9939089.1"/>
    </source>
</evidence>
<feature type="compositionally biased region" description="Polar residues" evidence="1">
    <location>
        <begin position="107"/>
        <end position="120"/>
    </location>
</feature>
<sequence length="140" mass="15047">MTTPPSSLLLIDVTSSSASSPCSSIDAASVKPRSRRRFCVDPLSIIPRLNHQARPWALKPSVGVSAVIHQSQEPSIGLRSLPVESNPCCHHLEPATIQPLHHGTRVPLSSNQHPSISVQDPSLLLPPIQDPPRPLLSLCS</sequence>
<dbReference type="AlphaFoldDB" id="A0AAW1XT48"/>
<gene>
    <name evidence="2" type="ORF">M0R45_015798</name>
</gene>
<evidence type="ECO:0000313" key="3">
    <source>
        <dbReference type="Proteomes" id="UP001457282"/>
    </source>
</evidence>
<keyword evidence="3" id="KW-1185">Reference proteome</keyword>
<accession>A0AAW1XT48</accession>
<dbReference type="EMBL" id="JBEDUW010000003">
    <property type="protein sequence ID" value="KAK9939089.1"/>
    <property type="molecule type" value="Genomic_DNA"/>
</dbReference>
<organism evidence="2 3">
    <name type="scientific">Rubus argutus</name>
    <name type="common">Southern blackberry</name>
    <dbReference type="NCBI Taxonomy" id="59490"/>
    <lineage>
        <taxon>Eukaryota</taxon>
        <taxon>Viridiplantae</taxon>
        <taxon>Streptophyta</taxon>
        <taxon>Embryophyta</taxon>
        <taxon>Tracheophyta</taxon>
        <taxon>Spermatophyta</taxon>
        <taxon>Magnoliopsida</taxon>
        <taxon>eudicotyledons</taxon>
        <taxon>Gunneridae</taxon>
        <taxon>Pentapetalae</taxon>
        <taxon>rosids</taxon>
        <taxon>fabids</taxon>
        <taxon>Rosales</taxon>
        <taxon>Rosaceae</taxon>
        <taxon>Rosoideae</taxon>
        <taxon>Rosoideae incertae sedis</taxon>
        <taxon>Rubus</taxon>
    </lineage>
</organism>
<proteinExistence type="predicted"/>
<name>A0AAW1XT48_RUBAR</name>
<dbReference type="Proteomes" id="UP001457282">
    <property type="component" value="Unassembled WGS sequence"/>
</dbReference>
<feature type="region of interest" description="Disordered" evidence="1">
    <location>
        <begin position="102"/>
        <end position="129"/>
    </location>
</feature>
<reference evidence="2 3" key="1">
    <citation type="journal article" date="2023" name="G3 (Bethesda)">
        <title>A chromosome-length genome assembly and annotation of blackberry (Rubus argutus, cv. 'Hillquist').</title>
        <authorList>
            <person name="Bruna T."/>
            <person name="Aryal R."/>
            <person name="Dudchenko O."/>
            <person name="Sargent D.J."/>
            <person name="Mead D."/>
            <person name="Buti M."/>
            <person name="Cavallini A."/>
            <person name="Hytonen T."/>
            <person name="Andres J."/>
            <person name="Pham M."/>
            <person name="Weisz D."/>
            <person name="Mascagni F."/>
            <person name="Usai G."/>
            <person name="Natali L."/>
            <person name="Bassil N."/>
            <person name="Fernandez G.E."/>
            <person name="Lomsadze A."/>
            <person name="Armour M."/>
            <person name="Olukolu B."/>
            <person name="Poorten T."/>
            <person name="Britton C."/>
            <person name="Davik J."/>
            <person name="Ashrafi H."/>
            <person name="Aiden E.L."/>
            <person name="Borodovsky M."/>
            <person name="Worthington M."/>
        </authorList>
    </citation>
    <scope>NUCLEOTIDE SEQUENCE [LARGE SCALE GENOMIC DNA]</scope>
    <source>
        <strain evidence="2">PI 553951</strain>
    </source>
</reference>